<feature type="repeat" description="WD" evidence="1">
    <location>
        <begin position="103"/>
        <end position="145"/>
    </location>
</feature>
<feature type="region of interest" description="Disordered" evidence="2">
    <location>
        <begin position="1235"/>
        <end position="1273"/>
    </location>
</feature>
<proteinExistence type="predicted"/>
<feature type="region of interest" description="Disordered" evidence="2">
    <location>
        <begin position="1902"/>
        <end position="1970"/>
    </location>
</feature>
<feature type="compositionally biased region" description="Low complexity" evidence="2">
    <location>
        <begin position="422"/>
        <end position="434"/>
    </location>
</feature>
<dbReference type="GO" id="GO:0080008">
    <property type="term" value="C:Cul4-RING E3 ubiquitin ligase complex"/>
    <property type="evidence" value="ECO:0007669"/>
    <property type="project" value="TreeGrafter"/>
</dbReference>
<feature type="compositionally biased region" description="Low complexity" evidence="2">
    <location>
        <begin position="680"/>
        <end position="691"/>
    </location>
</feature>
<feature type="compositionally biased region" description="Low complexity" evidence="2">
    <location>
        <begin position="1937"/>
        <end position="1948"/>
    </location>
</feature>
<dbReference type="InParanoid" id="A0A7M7HD74"/>
<evidence type="ECO:0000256" key="2">
    <source>
        <dbReference type="SAM" id="MobiDB-lite"/>
    </source>
</evidence>
<dbReference type="GO" id="GO:1990756">
    <property type="term" value="F:ubiquitin-like ligase-substrate adaptor activity"/>
    <property type="evidence" value="ECO:0007669"/>
    <property type="project" value="TreeGrafter"/>
</dbReference>
<feature type="compositionally biased region" description="Polar residues" evidence="2">
    <location>
        <begin position="1486"/>
        <end position="1506"/>
    </location>
</feature>
<dbReference type="RefSeq" id="XP_031779331.1">
    <property type="nucleotide sequence ID" value="XM_031923471.2"/>
</dbReference>
<feature type="region of interest" description="Disordered" evidence="2">
    <location>
        <begin position="1587"/>
        <end position="1621"/>
    </location>
</feature>
<dbReference type="SMART" id="SM00320">
    <property type="entry name" value="WD40"/>
    <property type="match status" value="4"/>
</dbReference>
<feature type="region of interest" description="Disordered" evidence="2">
    <location>
        <begin position="345"/>
        <end position="376"/>
    </location>
</feature>
<evidence type="ECO:0000313" key="4">
    <source>
        <dbReference type="Proteomes" id="UP000002358"/>
    </source>
</evidence>
<feature type="compositionally biased region" description="Polar residues" evidence="2">
    <location>
        <begin position="1902"/>
        <end position="1922"/>
    </location>
</feature>
<feature type="compositionally biased region" description="Polar residues" evidence="2">
    <location>
        <begin position="881"/>
        <end position="905"/>
    </location>
</feature>
<feature type="region of interest" description="Disordered" evidence="2">
    <location>
        <begin position="1750"/>
        <end position="1819"/>
    </location>
</feature>
<feature type="compositionally biased region" description="Low complexity" evidence="2">
    <location>
        <begin position="1759"/>
        <end position="1817"/>
    </location>
</feature>
<feature type="compositionally biased region" description="Acidic residues" evidence="2">
    <location>
        <begin position="1926"/>
        <end position="1935"/>
    </location>
</feature>
<feature type="compositionally biased region" description="Polar residues" evidence="2">
    <location>
        <begin position="1957"/>
        <end position="1966"/>
    </location>
</feature>
<dbReference type="Proteomes" id="UP000002358">
    <property type="component" value="Chromosome 2"/>
</dbReference>
<feature type="region of interest" description="Disordered" evidence="2">
    <location>
        <begin position="2070"/>
        <end position="2114"/>
    </location>
</feature>
<feature type="compositionally biased region" description="Low complexity" evidence="2">
    <location>
        <begin position="980"/>
        <end position="1058"/>
    </location>
</feature>
<feature type="compositionally biased region" description="Basic and acidic residues" evidence="2">
    <location>
        <begin position="266"/>
        <end position="281"/>
    </location>
</feature>
<dbReference type="PANTHER" id="PTHR22874:SF1">
    <property type="entry name" value="ACTIVATING MOLECULE IN BECN1-REGULATED AUTOPHAGY PROTEIN 1"/>
    <property type="match status" value="1"/>
</dbReference>
<feature type="region of interest" description="Disordered" evidence="2">
    <location>
        <begin position="412"/>
        <end position="434"/>
    </location>
</feature>
<evidence type="ECO:0008006" key="5">
    <source>
        <dbReference type="Google" id="ProtNLM"/>
    </source>
</evidence>
<sequence length="2464" mass="271121">MGKTTKKPELYHNSQSQNVLRNLMLRDCGLRTTHRTSTKEFEPIAETNFILKKLKELKCDLPGVPRTTFLMVFSPDGTKVASTHGNHKIYITDLTTGKNVRILSGHLRTPWCIAFHPTSNEILASGCLGGQVRIWDLSGGSEVWMSKNPIASLAFHPVDRLLAIATYNEVHFWDWNEPTPFTFITTKNYKEKVRYVAFDNLGRKLITGIANPQNIPDRPRVEHLIRSIPLSRSERITAHRFSVAPSPRVARSAFPHQEPDSNSTRSRPDIVFERIPNEDRVGSPSTSSTNNNVANGIPRNTGYIIDRYPPRSITWTPFSLQTRLSMPSASTGNSRSSVPNIVIERIPDEDRSNTPPIANNNSNNVRPEESDDESNDEEFFNTFDRHLRFRRSRLRNRRQRSLGYRLREQLINHMNRDRDAPSTSTNSTSNSSGTTNNYFLAEAFAQMLRNILNFNAQETNVCLERLQRNLRLLMEESNQILVHVGMRILRGDLHDTEQNNSTCLQDLYRLRIGLRSRISVMTGLAAGNRNPRLQAFLNVLNEEVQALNNMEGQLINTNFRIETLRGELSSFMDELRFRQSNQVAANLTASTTARPSDGPVAATSSATPETSQPQTTSEEPRSASIEETRRTTPARTGTRRPWEDTNDDEQPRVTRRRLDNDFEIRLDDIGPDWLNTGFASSSPSSEDSGLSASGGTGGNADSSSTQQRGSLNFSVSSRSAFHPTRSSSQRNNSDNRSDDRGPSTSSGRAEPTAPSATATAGRSSANNTNTATASSTSDFNGLSTRRTSRIVRSAQRLFQNNFDIFWDSFQRYLNSIGIDEQAPATSSNNNDNHENAGEQSENGYWLLEENSNSDSNHEEPPGVTSAAPGPRRRRASRWIQLDSSSRNANTTNDQPMTSTTSDNTANIANDYYGLSRLCLRLQNISNVSLPDQNCLSPISASSTRYEQPPLFPFRSLRETVSQRAEMNQANALARVQNCQTSTTTAASTSTSTSTSSSMNSSMSTSTSNSKSTNARSNTSSNTSINAGASNSVNTSTNVGASTSVNTSTNVGASTSAGTSTITSMDINVGASTSAGTSAITSTGINVGASTSAGTSAINSTDINVGASTSTGTSTSSTKIAEPSTSAEAVQNIASTSTSTSSRTREQEVGNVDRSTNTDDPAVRILEGAVRSIGAAAERIVGFEQDFRKLMLFGRHFNNIQSLSRVRLQIFHLQRVRRMWERLQRRIKDLVNTINDCDSFEGTHNNDKSQPSTSRQGSFAPQTSTSDVESLTEPARNFKKALLDNYKRENNENEADQPQPSTSTSTTSTALDRQETPGSSQPEPSTSSDVPATGSKEASTSTNLSLPSEAELNKKRHEILRDFINTFFSIYNLKDANSFTQMLGSTLPGPSNDHTYSNLSNNYNPLSRSFVNLSTNNRTTGNNNNNDNSNNSSNNIQLPSTSSLVHDISSSISSLVNDISSSMPSSLRLPTVVDFSPSSNNNPSSSDATTSRAGDVGPSTSTGNSNDAVAGSSSSQITDSSASSNMSESPTNSTSIQERQSRYQRVWRYGRRMYLRRPRLLSVGPRNMKRVARMQNFSHIYRHYDQLRRNQRNRNTATPSTSTAAGTSTTTDNTDRDRSQSFESFQSTISSLRNLIQQRNTCMHRRQQQQSANRVPGACGDLQNKFEDIYSVAERLKARLSTMVQNLTDFFQQNRRAIGRDNVLREQILEIYVLQGLGLQLTDLLLEQLSATRRNLESNYYGYGSLLSTTQPVADNAQPSTSTGTSTTSSAEVLTSTTNTSSSNGPTATPVASNSTNTASASASTSTNIAGSSSSNNSPRDTLARLSRLFEINDTTLRTASMLANTSVGVGSDSVSSTSTTANASTLSFESGDNNDNSLANDSRNENALSAEIQSIIERIQNNTNNAVDSSQRYQSRSGANTRFDNDSDDREDDEYAPSVSNPPNSDDPIQNRESGRTWPTNTTNPPSIGLFRRSPLERLMIIQRCHALHRRLQYLLGNNNSNSNNTSDANTSSLPERGRHPDFSTFFNSRSDGLNPMSGASAAAGSPSAALRQYLNVPVIRINNLPVDSSWGPPSPPLIRRRRPSRSSSFRGDRSSATMSNAASSTAPNNDSGYHSASSLYLNSIRRQIQQIQQRVYTQASWRDVWRDGLVSRAQSLFRAGEGSSGGQDPENDSDDVEIREHQINMTFNGLEIQSYRIQAWDFSSIPEIHDSKKNVIVRDCKIHNDASIDISSDGTLLATLMPTGNYSSTTTIGVYSLQWESLGQKVYSTQTDQTVISVSMSPTKQHLLVGLASRRIPLPTRPIPMALIYKLVDPETDPIDSGNINAPQRPDYSSRHAEYICIINNYINDLRRLRTNDEQQQNGNQSQQQRNGNQQQPPQQNGEVPDRLSRLTRVALAAMNSRTPLYPDASDGKPNRKSMILLRELLQNRETPSYMSLNCIRWAPQPGQGMVYATNTGLLNILY</sequence>
<dbReference type="KEGG" id="nvi:100680119"/>
<feature type="compositionally biased region" description="Polar residues" evidence="2">
    <location>
        <begin position="699"/>
        <end position="719"/>
    </location>
</feature>
<feature type="compositionally biased region" description="Polar residues" evidence="2">
    <location>
        <begin position="1088"/>
        <end position="1106"/>
    </location>
</feature>
<reference evidence="3" key="1">
    <citation type="submission" date="2021-01" db="UniProtKB">
        <authorList>
            <consortium name="EnsemblMetazoa"/>
        </authorList>
    </citation>
    <scope>IDENTIFICATION</scope>
</reference>
<dbReference type="GO" id="GO:0000045">
    <property type="term" value="P:autophagosome assembly"/>
    <property type="evidence" value="ECO:0007669"/>
    <property type="project" value="TreeGrafter"/>
</dbReference>
<feature type="compositionally biased region" description="Polar residues" evidence="2">
    <location>
        <begin position="602"/>
        <end position="617"/>
    </location>
</feature>
<feature type="compositionally biased region" description="Polar residues" evidence="2">
    <location>
        <begin position="1315"/>
        <end position="1345"/>
    </location>
</feature>
<dbReference type="GeneID" id="100680119"/>
<dbReference type="PROSITE" id="PS50082">
    <property type="entry name" value="WD_REPEATS_2"/>
    <property type="match status" value="1"/>
</dbReference>
<feature type="compositionally biased region" description="Basic and acidic residues" evidence="2">
    <location>
        <begin position="618"/>
        <end position="630"/>
    </location>
</feature>
<feature type="region of interest" description="Disordered" evidence="2">
    <location>
        <begin position="1473"/>
        <end position="1540"/>
    </location>
</feature>
<feature type="region of interest" description="Disordered" evidence="2">
    <location>
        <begin position="1406"/>
        <end position="1440"/>
    </location>
</feature>
<feature type="compositionally biased region" description="Polar residues" evidence="2">
    <location>
        <begin position="1122"/>
        <end position="1133"/>
    </location>
</feature>
<feature type="region of interest" description="Disordered" evidence="2">
    <location>
        <begin position="588"/>
        <end position="783"/>
    </location>
</feature>
<feature type="region of interest" description="Disordered" evidence="2">
    <location>
        <begin position="247"/>
        <end position="301"/>
    </location>
</feature>
<feature type="compositionally biased region" description="Low complexity" evidence="2">
    <location>
        <begin position="1475"/>
        <end position="1485"/>
    </location>
</feature>
<protein>
    <recommendedName>
        <fullName evidence="5">Activating molecule in BECN1-regulated autophagy protein 1</fullName>
    </recommendedName>
</protein>
<feature type="compositionally biased region" description="Polar residues" evidence="2">
    <location>
        <begin position="1247"/>
        <end position="1268"/>
    </location>
</feature>
<feature type="region of interest" description="Disordered" evidence="2">
    <location>
        <begin position="1288"/>
        <end position="1348"/>
    </location>
</feature>
<feature type="compositionally biased region" description="Low complexity" evidence="2">
    <location>
        <begin position="2086"/>
        <end position="2112"/>
    </location>
</feature>
<feature type="region of interest" description="Disordered" evidence="2">
    <location>
        <begin position="1998"/>
        <end position="2031"/>
    </location>
</feature>
<feature type="region of interest" description="Disordered" evidence="2">
    <location>
        <begin position="1088"/>
        <end position="1157"/>
    </location>
</feature>
<dbReference type="OrthoDB" id="6363363at2759"/>
<dbReference type="InterPro" id="IPR036322">
    <property type="entry name" value="WD40_repeat_dom_sf"/>
</dbReference>
<dbReference type="SMR" id="A0A7M7HD74"/>
<organism evidence="3 4">
    <name type="scientific">Nasonia vitripennis</name>
    <name type="common">Parasitic wasp</name>
    <dbReference type="NCBI Taxonomy" id="7425"/>
    <lineage>
        <taxon>Eukaryota</taxon>
        <taxon>Metazoa</taxon>
        <taxon>Ecdysozoa</taxon>
        <taxon>Arthropoda</taxon>
        <taxon>Hexapoda</taxon>
        <taxon>Insecta</taxon>
        <taxon>Pterygota</taxon>
        <taxon>Neoptera</taxon>
        <taxon>Endopterygota</taxon>
        <taxon>Hymenoptera</taxon>
        <taxon>Apocrita</taxon>
        <taxon>Proctotrupomorpha</taxon>
        <taxon>Chalcidoidea</taxon>
        <taxon>Pteromalidae</taxon>
        <taxon>Pteromalinae</taxon>
        <taxon>Nasonia</taxon>
    </lineage>
</organism>
<evidence type="ECO:0000256" key="1">
    <source>
        <dbReference type="PROSITE-ProRule" id="PRU00221"/>
    </source>
</evidence>
<dbReference type="InterPro" id="IPR001680">
    <property type="entry name" value="WD40_rpt"/>
</dbReference>
<keyword evidence="1" id="KW-0853">WD repeat</keyword>
<feature type="compositionally biased region" description="Low complexity" evidence="2">
    <location>
        <begin position="1998"/>
        <end position="2013"/>
    </location>
</feature>
<dbReference type="InterPro" id="IPR015943">
    <property type="entry name" value="WD40/YVTN_repeat-like_dom_sf"/>
</dbReference>
<feature type="region of interest" description="Disordered" evidence="2">
    <location>
        <begin position="2358"/>
        <end position="2387"/>
    </location>
</feature>
<dbReference type="RefSeq" id="XP_008209659.1">
    <property type="nucleotide sequence ID" value="XM_008211437.4"/>
</dbReference>
<dbReference type="Gene3D" id="2.130.10.10">
    <property type="entry name" value="YVTN repeat-like/Quinoprotein amine dehydrogenase"/>
    <property type="match status" value="1"/>
</dbReference>
<dbReference type="PANTHER" id="PTHR22874">
    <property type="entry name" value="ACTIVATING MOLECULE IN BECN1-REGULATED AUTOPHAGY PROTEIN 1"/>
    <property type="match status" value="1"/>
</dbReference>
<accession>A0A7M7HD74</accession>
<keyword evidence="4" id="KW-1185">Reference proteome</keyword>
<feature type="compositionally biased region" description="Low complexity" evidence="2">
    <location>
        <begin position="2360"/>
        <end position="2383"/>
    </location>
</feature>
<dbReference type="InterPro" id="IPR052596">
    <property type="entry name" value="AMBRA1_autophagy"/>
</dbReference>
<dbReference type="EnsemblMetazoa" id="XM_008211437">
    <property type="protein sequence ID" value="XP_008209659"/>
    <property type="gene ID" value="LOC100680119"/>
</dbReference>
<dbReference type="GO" id="GO:0000423">
    <property type="term" value="P:mitophagy"/>
    <property type="evidence" value="ECO:0007669"/>
    <property type="project" value="TreeGrafter"/>
</dbReference>
<feature type="compositionally biased region" description="Low complexity" evidence="2">
    <location>
        <begin position="1592"/>
        <end position="1611"/>
    </location>
</feature>
<feature type="compositionally biased region" description="Basic and acidic residues" evidence="2">
    <location>
        <begin position="649"/>
        <end position="668"/>
    </location>
</feature>
<feature type="compositionally biased region" description="Low complexity" evidence="2">
    <location>
        <begin position="752"/>
        <end position="777"/>
    </location>
</feature>
<feature type="region of interest" description="Disordered" evidence="2">
    <location>
        <begin position="850"/>
        <end position="905"/>
    </location>
</feature>
<feature type="compositionally biased region" description="Low complexity" evidence="2">
    <location>
        <begin position="1107"/>
        <end position="1117"/>
    </location>
</feature>
<dbReference type="SUPFAM" id="SSF50978">
    <property type="entry name" value="WD40 repeat-like"/>
    <property type="match status" value="1"/>
</dbReference>
<feature type="compositionally biased region" description="Polar residues" evidence="2">
    <location>
        <begin position="1524"/>
        <end position="1537"/>
    </location>
</feature>
<feature type="region of interest" description="Disordered" evidence="2">
    <location>
        <begin position="975"/>
        <end position="1058"/>
    </location>
</feature>
<name>A0A7M7HD74_NASVI</name>
<evidence type="ECO:0000313" key="3">
    <source>
        <dbReference type="EnsemblMetazoa" id="XP_008209659"/>
    </source>
</evidence>
<feature type="compositionally biased region" description="Low complexity" evidence="2">
    <location>
        <begin position="1511"/>
        <end position="1523"/>
    </location>
</feature>
<feature type="compositionally biased region" description="Polar residues" evidence="2">
    <location>
        <begin position="283"/>
        <end position="294"/>
    </location>
</feature>
<dbReference type="Pfam" id="PF00400">
    <property type="entry name" value="WD40"/>
    <property type="match status" value="1"/>
</dbReference>
<dbReference type="EnsemblMetazoa" id="XM_031923471">
    <property type="protein sequence ID" value="XP_031779331"/>
    <property type="gene ID" value="LOC100680119"/>
</dbReference>